<dbReference type="FunFam" id="3.30.160.60:FF:002343">
    <property type="entry name" value="Zinc finger protein 33A"/>
    <property type="match status" value="1"/>
</dbReference>
<evidence type="ECO:0000256" key="4">
    <source>
        <dbReference type="ARBA" id="ARBA00022833"/>
    </source>
</evidence>
<dbReference type="PANTHER" id="PTHR19818:SF139">
    <property type="entry name" value="PAIR-RULE PROTEIN ODD-PAIRED"/>
    <property type="match status" value="1"/>
</dbReference>
<sequence>CNKHFARAFNLQTHIATHKGIKPFKCPTPNCSKSFSRRHDLSRHLNSLHSD</sequence>
<feature type="domain" description="C2H2-type" evidence="6">
    <location>
        <begin position="1"/>
        <end position="23"/>
    </location>
</feature>
<evidence type="ECO:0000259" key="6">
    <source>
        <dbReference type="PROSITE" id="PS50157"/>
    </source>
</evidence>
<reference evidence="8" key="1">
    <citation type="journal article" date="2011" name="Proc. Natl. Acad. Sci. U.S.A.">
        <title>Obligate biotrophy features unraveled by the genomic analysis of rust fungi.</title>
        <authorList>
            <person name="Duplessis S."/>
            <person name="Cuomo C.A."/>
            <person name="Lin Y.-C."/>
            <person name="Aerts A."/>
            <person name="Tisserant E."/>
            <person name="Veneault-Fourrey C."/>
            <person name="Joly D.L."/>
            <person name="Hacquard S."/>
            <person name="Amselem J."/>
            <person name="Cantarel B.L."/>
            <person name="Chiu R."/>
            <person name="Coutinho P.M."/>
            <person name="Feau N."/>
            <person name="Field M."/>
            <person name="Frey P."/>
            <person name="Gelhaye E."/>
            <person name="Goldberg J."/>
            <person name="Grabherr M.G."/>
            <person name="Kodira C.D."/>
            <person name="Kohler A."/>
            <person name="Kuees U."/>
            <person name="Lindquist E.A."/>
            <person name="Lucas S.M."/>
            <person name="Mago R."/>
            <person name="Mauceli E."/>
            <person name="Morin E."/>
            <person name="Murat C."/>
            <person name="Pangilinan J.L."/>
            <person name="Park R."/>
            <person name="Pearson M."/>
            <person name="Quesneville H."/>
            <person name="Rouhier N."/>
            <person name="Sakthikumar S."/>
            <person name="Salamov A.A."/>
            <person name="Schmutz J."/>
            <person name="Selles B."/>
            <person name="Shapiro H."/>
            <person name="Tanguay P."/>
            <person name="Tuskan G.A."/>
            <person name="Henrissat B."/>
            <person name="Van de Peer Y."/>
            <person name="Rouze P."/>
            <person name="Ellis J.G."/>
            <person name="Dodds P.N."/>
            <person name="Schein J.E."/>
            <person name="Zhong S."/>
            <person name="Hamelin R.C."/>
            <person name="Grigoriev I.V."/>
            <person name="Szabo L.J."/>
            <person name="Martin F."/>
        </authorList>
    </citation>
    <scope>NUCLEOTIDE SEQUENCE [LARGE SCALE GENOMIC DNA]</scope>
    <source>
        <strain evidence="8">98AG31 / pathotype 3-4-7</strain>
    </source>
</reference>
<evidence type="ECO:0000256" key="2">
    <source>
        <dbReference type="ARBA" id="ARBA00022737"/>
    </source>
</evidence>
<dbReference type="RefSeq" id="XP_007414582.1">
    <property type="nucleotide sequence ID" value="XM_007414520.1"/>
</dbReference>
<dbReference type="HOGENOM" id="CLU_002678_42_25_1"/>
<dbReference type="InterPro" id="IPR036236">
    <property type="entry name" value="Znf_C2H2_sf"/>
</dbReference>
<dbReference type="VEuPathDB" id="FungiDB:MELLADRAFT_32104"/>
<evidence type="ECO:0000313" key="8">
    <source>
        <dbReference type="Proteomes" id="UP000001072"/>
    </source>
</evidence>
<dbReference type="Pfam" id="PF00096">
    <property type="entry name" value="zf-C2H2"/>
    <property type="match status" value="2"/>
</dbReference>
<dbReference type="SMART" id="SM00355">
    <property type="entry name" value="ZnF_C2H2"/>
    <property type="match status" value="2"/>
</dbReference>
<dbReference type="GO" id="GO:0000978">
    <property type="term" value="F:RNA polymerase II cis-regulatory region sequence-specific DNA binding"/>
    <property type="evidence" value="ECO:0007669"/>
    <property type="project" value="TreeGrafter"/>
</dbReference>
<keyword evidence="3 5" id="KW-0863">Zinc-finger</keyword>
<dbReference type="KEGG" id="mlr:MELLADRAFT_32104"/>
<dbReference type="GO" id="GO:0005634">
    <property type="term" value="C:nucleus"/>
    <property type="evidence" value="ECO:0007669"/>
    <property type="project" value="UniProtKB-ARBA"/>
</dbReference>
<dbReference type="GO" id="GO:0045944">
    <property type="term" value="P:positive regulation of transcription by RNA polymerase II"/>
    <property type="evidence" value="ECO:0007669"/>
    <property type="project" value="UniProtKB-ARBA"/>
</dbReference>
<dbReference type="InterPro" id="IPR050329">
    <property type="entry name" value="GLI_C2H2-zinc-finger"/>
</dbReference>
<dbReference type="InterPro" id="IPR013087">
    <property type="entry name" value="Znf_C2H2_type"/>
</dbReference>
<dbReference type="Proteomes" id="UP000001072">
    <property type="component" value="Unassembled WGS sequence"/>
</dbReference>
<dbReference type="SUPFAM" id="SSF57667">
    <property type="entry name" value="beta-beta-alpha zinc fingers"/>
    <property type="match status" value="1"/>
</dbReference>
<dbReference type="GO" id="GO:0000981">
    <property type="term" value="F:DNA-binding transcription factor activity, RNA polymerase II-specific"/>
    <property type="evidence" value="ECO:0007669"/>
    <property type="project" value="TreeGrafter"/>
</dbReference>
<organism evidence="8">
    <name type="scientific">Melampsora larici-populina (strain 98AG31 / pathotype 3-4-7)</name>
    <name type="common">Poplar leaf rust fungus</name>
    <dbReference type="NCBI Taxonomy" id="747676"/>
    <lineage>
        <taxon>Eukaryota</taxon>
        <taxon>Fungi</taxon>
        <taxon>Dikarya</taxon>
        <taxon>Basidiomycota</taxon>
        <taxon>Pucciniomycotina</taxon>
        <taxon>Pucciniomycetes</taxon>
        <taxon>Pucciniales</taxon>
        <taxon>Melampsoraceae</taxon>
        <taxon>Melampsora</taxon>
    </lineage>
</organism>
<dbReference type="GO" id="GO:0008270">
    <property type="term" value="F:zinc ion binding"/>
    <property type="evidence" value="ECO:0007669"/>
    <property type="project" value="UniProtKB-KW"/>
</dbReference>
<dbReference type="Gene3D" id="3.30.160.60">
    <property type="entry name" value="Classic Zinc Finger"/>
    <property type="match status" value="2"/>
</dbReference>
<feature type="non-terminal residue" evidence="7">
    <location>
        <position position="1"/>
    </location>
</feature>
<dbReference type="STRING" id="747676.F4RZQ9"/>
<dbReference type="PANTHER" id="PTHR19818">
    <property type="entry name" value="ZINC FINGER PROTEIN ZIC AND GLI"/>
    <property type="match status" value="1"/>
</dbReference>
<dbReference type="InParanoid" id="F4RZQ9"/>
<feature type="domain" description="C2H2-type" evidence="6">
    <location>
        <begin position="24"/>
        <end position="51"/>
    </location>
</feature>
<proteinExistence type="predicted"/>
<feature type="non-terminal residue" evidence="7">
    <location>
        <position position="51"/>
    </location>
</feature>
<evidence type="ECO:0000256" key="5">
    <source>
        <dbReference type="PROSITE-ProRule" id="PRU00042"/>
    </source>
</evidence>
<dbReference type="PROSITE" id="PS50157">
    <property type="entry name" value="ZINC_FINGER_C2H2_2"/>
    <property type="match status" value="2"/>
</dbReference>
<dbReference type="eggNOG" id="ENOG502SPK3">
    <property type="taxonomic scope" value="Eukaryota"/>
</dbReference>
<name>F4RZQ9_MELLP</name>
<keyword evidence="2" id="KW-0677">Repeat</keyword>
<keyword evidence="1" id="KW-0479">Metal-binding</keyword>
<dbReference type="OrthoDB" id="8117402at2759"/>
<gene>
    <name evidence="7" type="ORF">MELLADRAFT_32104</name>
</gene>
<keyword evidence="8" id="KW-1185">Reference proteome</keyword>
<keyword evidence="4" id="KW-0862">Zinc</keyword>
<accession>F4RZQ9</accession>
<evidence type="ECO:0000256" key="3">
    <source>
        <dbReference type="ARBA" id="ARBA00022771"/>
    </source>
</evidence>
<dbReference type="PROSITE" id="PS00028">
    <property type="entry name" value="ZINC_FINGER_C2H2_1"/>
    <property type="match status" value="1"/>
</dbReference>
<dbReference type="GeneID" id="18927173"/>
<dbReference type="AlphaFoldDB" id="F4RZQ9"/>
<protein>
    <recommendedName>
        <fullName evidence="6">C2H2-type domain-containing protein</fullName>
    </recommendedName>
</protein>
<evidence type="ECO:0000313" key="7">
    <source>
        <dbReference type="EMBL" id="EGG02045.1"/>
    </source>
</evidence>
<evidence type="ECO:0000256" key="1">
    <source>
        <dbReference type="ARBA" id="ARBA00022723"/>
    </source>
</evidence>
<dbReference type="EMBL" id="GL883133">
    <property type="protein sequence ID" value="EGG02045.1"/>
    <property type="molecule type" value="Genomic_DNA"/>
</dbReference>